<evidence type="ECO:0000256" key="4">
    <source>
        <dbReference type="ARBA" id="ARBA00023054"/>
    </source>
</evidence>
<dbReference type="InterPro" id="IPR058030">
    <property type="entry name" value="TRIM8/14/16/25/29/45/65_CC"/>
</dbReference>
<comment type="caution">
    <text evidence="9">The sequence shown here is derived from an EMBL/GenBank/DDBJ whole genome shotgun (WGS) entry which is preliminary data.</text>
</comment>
<reference evidence="9" key="1">
    <citation type="thesis" date="2020" institute="ProQuest LLC" country="789 East Eisenhower Parkway, Ann Arbor, MI, USA">
        <title>Comparative Genomics and Chromosome Evolution.</title>
        <authorList>
            <person name="Mudd A.B."/>
        </authorList>
    </citation>
    <scope>NUCLEOTIDE SEQUENCE</scope>
    <source>
        <strain evidence="9">1538</strain>
        <tissue evidence="9">Blood</tissue>
    </source>
</reference>
<dbReference type="InterPro" id="IPR013320">
    <property type="entry name" value="ConA-like_dom_sf"/>
</dbReference>
<evidence type="ECO:0000256" key="1">
    <source>
        <dbReference type="ARBA" id="ARBA00022723"/>
    </source>
</evidence>
<name>A0AAV3AME9_PYXAD</name>
<proteinExistence type="predicted"/>
<dbReference type="InterPro" id="IPR003879">
    <property type="entry name" value="Butyrophylin_SPRY"/>
</dbReference>
<dbReference type="Pfam" id="PF00643">
    <property type="entry name" value="zf-B_box"/>
    <property type="match status" value="1"/>
</dbReference>
<keyword evidence="4 6" id="KW-0175">Coiled coil</keyword>
<dbReference type="Pfam" id="PF25600">
    <property type="entry name" value="TRIM_CC"/>
    <property type="match status" value="1"/>
</dbReference>
<dbReference type="InterPro" id="IPR043136">
    <property type="entry name" value="B30.2/SPRY_sf"/>
</dbReference>
<dbReference type="Pfam" id="PF13765">
    <property type="entry name" value="PRY"/>
    <property type="match status" value="1"/>
</dbReference>
<dbReference type="CDD" id="cd12891">
    <property type="entry name" value="SPRY_PRY_C-I_2"/>
    <property type="match status" value="1"/>
</dbReference>
<dbReference type="PANTHER" id="PTHR25465">
    <property type="entry name" value="B-BOX DOMAIN CONTAINING"/>
    <property type="match status" value="1"/>
</dbReference>
<sequence>MRKIVKHLQSVQVHQEETEIFCTYCIHSPVPADKSCLMCEASLCDNHLRVHSKSPEHVLTEPTTSMEKRKCSVHKKILEYYCLSDSACICVSCRLEGEHRGHEAEMLQETFKKKRENLKNDLQKLKTRSEETERKVQGLQECKRKVKERADGVLQKVTVMFNDTRRQLENLEEKVQNVISRQKEQILLPASDLIQQLEIKKYQQSWKVDEVEKLCTMTDPQSFLQKMNTSGLCDTEEGGNEDGERFDQLPYIGGDMDVTEISNTLHTGFSGIIKEVKTSFNIQKHADILLDVNTAHHKLNLSEDRKMASWSDVKQNLSESSRRFKLYYQVLGIQRFSSGRCYWDIDVSESRNWVVGMSYSSIDRRGHHSAIGCNNKSWGLGRYQECFVIHAQEKISLPGNISCNLVRVSLDYEAGQLSFYNLCGQIRHLHTFTATFTEPLHAALCVSDGSIKICEMCEKKLIL</sequence>
<evidence type="ECO:0000259" key="8">
    <source>
        <dbReference type="PROSITE" id="PS50188"/>
    </source>
</evidence>
<evidence type="ECO:0000256" key="2">
    <source>
        <dbReference type="ARBA" id="ARBA00022771"/>
    </source>
</evidence>
<evidence type="ECO:0000313" key="9">
    <source>
        <dbReference type="EMBL" id="DBA23947.1"/>
    </source>
</evidence>
<dbReference type="PRINTS" id="PR01407">
    <property type="entry name" value="BUTYPHLNCDUF"/>
</dbReference>
<feature type="coiled-coil region" evidence="6">
    <location>
        <begin position="108"/>
        <end position="185"/>
    </location>
</feature>
<dbReference type="SUPFAM" id="SSF57845">
    <property type="entry name" value="B-box zinc-binding domain"/>
    <property type="match status" value="1"/>
</dbReference>
<keyword evidence="2 5" id="KW-0863">Zinc-finger</keyword>
<organism evidence="9 10">
    <name type="scientific">Pyxicephalus adspersus</name>
    <name type="common">African bullfrog</name>
    <dbReference type="NCBI Taxonomy" id="30357"/>
    <lineage>
        <taxon>Eukaryota</taxon>
        <taxon>Metazoa</taxon>
        <taxon>Chordata</taxon>
        <taxon>Craniata</taxon>
        <taxon>Vertebrata</taxon>
        <taxon>Euteleostomi</taxon>
        <taxon>Amphibia</taxon>
        <taxon>Batrachia</taxon>
        <taxon>Anura</taxon>
        <taxon>Neobatrachia</taxon>
        <taxon>Ranoidea</taxon>
        <taxon>Pyxicephalidae</taxon>
        <taxon>Pyxicephalinae</taxon>
        <taxon>Pyxicephalus</taxon>
    </lineage>
</organism>
<dbReference type="InterPro" id="IPR000315">
    <property type="entry name" value="Znf_B-box"/>
</dbReference>
<feature type="domain" description="B box-type" evidence="7">
    <location>
        <begin position="66"/>
        <end position="107"/>
    </location>
</feature>
<dbReference type="SUPFAM" id="SSF49899">
    <property type="entry name" value="Concanavalin A-like lectins/glucanases"/>
    <property type="match status" value="1"/>
</dbReference>
<evidence type="ECO:0000259" key="7">
    <source>
        <dbReference type="PROSITE" id="PS50119"/>
    </source>
</evidence>
<evidence type="ECO:0000256" key="5">
    <source>
        <dbReference type="PROSITE-ProRule" id="PRU00024"/>
    </source>
</evidence>
<dbReference type="GO" id="GO:0008270">
    <property type="term" value="F:zinc ion binding"/>
    <property type="evidence" value="ECO:0007669"/>
    <property type="project" value="UniProtKB-KW"/>
</dbReference>
<evidence type="ECO:0000256" key="6">
    <source>
        <dbReference type="SAM" id="Coils"/>
    </source>
</evidence>
<dbReference type="GO" id="GO:0005737">
    <property type="term" value="C:cytoplasm"/>
    <property type="evidence" value="ECO:0007669"/>
    <property type="project" value="UniProtKB-ARBA"/>
</dbReference>
<feature type="domain" description="B30.2/SPRY" evidence="8">
    <location>
        <begin position="268"/>
        <end position="460"/>
    </location>
</feature>
<keyword evidence="3" id="KW-0862">Zinc</keyword>
<accession>A0AAV3AME9</accession>
<dbReference type="CDD" id="cd19769">
    <property type="entry name" value="Bbox2_TRIM16-like"/>
    <property type="match status" value="1"/>
</dbReference>
<dbReference type="PROSITE" id="PS50188">
    <property type="entry name" value="B302_SPRY"/>
    <property type="match status" value="1"/>
</dbReference>
<evidence type="ECO:0000256" key="3">
    <source>
        <dbReference type="ARBA" id="ARBA00022833"/>
    </source>
</evidence>
<dbReference type="Gene3D" id="4.10.830.40">
    <property type="match status" value="1"/>
</dbReference>
<protein>
    <submittedName>
        <fullName evidence="9">Uncharacterized protein</fullName>
    </submittedName>
</protein>
<dbReference type="Gene3D" id="2.60.120.920">
    <property type="match status" value="1"/>
</dbReference>
<keyword evidence="1" id="KW-0479">Metal-binding</keyword>
<dbReference type="AlphaFoldDB" id="A0AAV3AME9"/>
<dbReference type="PANTHER" id="PTHR25465:SF41">
    <property type="entry name" value="E3 UBIQUITIN-PROTEIN LIGASE RNF135"/>
    <property type="match status" value="1"/>
</dbReference>
<dbReference type="SMART" id="SM00589">
    <property type="entry name" value="PRY"/>
    <property type="match status" value="1"/>
</dbReference>
<dbReference type="SMART" id="SM00449">
    <property type="entry name" value="SPRY"/>
    <property type="match status" value="1"/>
</dbReference>
<gene>
    <name evidence="9" type="ORF">GDO54_011658</name>
</gene>
<evidence type="ECO:0000313" key="10">
    <source>
        <dbReference type="Proteomes" id="UP001181693"/>
    </source>
</evidence>
<dbReference type="InterPro" id="IPR003877">
    <property type="entry name" value="SPRY_dom"/>
</dbReference>
<dbReference type="Pfam" id="PF00622">
    <property type="entry name" value="SPRY"/>
    <property type="match status" value="1"/>
</dbReference>
<keyword evidence="10" id="KW-1185">Reference proteome</keyword>
<dbReference type="InterPro" id="IPR001870">
    <property type="entry name" value="B30.2/SPRY"/>
</dbReference>
<dbReference type="Proteomes" id="UP001181693">
    <property type="component" value="Unassembled WGS sequence"/>
</dbReference>
<dbReference type="SMART" id="SM00336">
    <property type="entry name" value="BBOX"/>
    <property type="match status" value="1"/>
</dbReference>
<dbReference type="Gene3D" id="3.30.160.60">
    <property type="entry name" value="Classic Zinc Finger"/>
    <property type="match status" value="1"/>
</dbReference>
<dbReference type="InterPro" id="IPR051051">
    <property type="entry name" value="E3_ubiq-ligase_TRIM/RNF"/>
</dbReference>
<dbReference type="PROSITE" id="PS50119">
    <property type="entry name" value="ZF_BBOX"/>
    <property type="match status" value="1"/>
</dbReference>
<dbReference type="InterPro" id="IPR006574">
    <property type="entry name" value="PRY"/>
</dbReference>
<dbReference type="EMBL" id="DYDO01000005">
    <property type="protein sequence ID" value="DBA23947.1"/>
    <property type="molecule type" value="Genomic_DNA"/>
</dbReference>